<comment type="caution">
    <text evidence="2">The sequence shown here is derived from an EMBL/GenBank/DDBJ whole genome shotgun (WGS) entry which is preliminary data.</text>
</comment>
<evidence type="ECO:0000313" key="2">
    <source>
        <dbReference type="EMBL" id="MEK8132159.1"/>
    </source>
</evidence>
<sequence length="190" mass="21281">MSKMKIWLLVLWITLFAVFLGCSILFESPVCLYVASALPILIVLWLPNPEQNQYIRRRHLKKVQLLTRNSGENGLLTITFTPGFVRWKRGAKLYFHLDTLSREEPVEAGEPGEESPHTSLSILPFDLLPHPRKSGWVGIDLDQVAARTSSLAIATSQVARFVVPLQALEQAAIQRMAGLMQVGGDKRLHA</sequence>
<feature type="transmembrane region" description="Helical" evidence="1">
    <location>
        <begin position="32"/>
        <end position="48"/>
    </location>
</feature>
<protein>
    <recommendedName>
        <fullName evidence="4">DUF58 domain-containing protein</fullName>
    </recommendedName>
</protein>
<dbReference type="PROSITE" id="PS51257">
    <property type="entry name" value="PROKAR_LIPOPROTEIN"/>
    <property type="match status" value="1"/>
</dbReference>
<reference evidence="2 3" key="1">
    <citation type="submission" date="2024-04" db="EMBL/GenBank/DDBJ databases">
        <title>draft genome sequnece of Paenibacillus filicis.</title>
        <authorList>
            <person name="Kim D.-U."/>
        </authorList>
    </citation>
    <scope>NUCLEOTIDE SEQUENCE [LARGE SCALE GENOMIC DNA]</scope>
    <source>
        <strain evidence="2 3">KACC14197</strain>
    </source>
</reference>
<accession>A0ABU9DTF7</accession>
<dbReference type="EMBL" id="JBBPCC010000027">
    <property type="protein sequence ID" value="MEK8132159.1"/>
    <property type="molecule type" value="Genomic_DNA"/>
</dbReference>
<evidence type="ECO:0008006" key="4">
    <source>
        <dbReference type="Google" id="ProtNLM"/>
    </source>
</evidence>
<dbReference type="RefSeq" id="WP_341419290.1">
    <property type="nucleotide sequence ID" value="NZ_JBBPCC010000027.1"/>
</dbReference>
<feature type="transmembrane region" description="Helical" evidence="1">
    <location>
        <begin position="7"/>
        <end position="26"/>
    </location>
</feature>
<evidence type="ECO:0000313" key="3">
    <source>
        <dbReference type="Proteomes" id="UP001469365"/>
    </source>
</evidence>
<name>A0ABU9DTF7_9BACL</name>
<organism evidence="2 3">
    <name type="scientific">Paenibacillus filicis</name>
    <dbReference type="NCBI Taxonomy" id="669464"/>
    <lineage>
        <taxon>Bacteria</taxon>
        <taxon>Bacillati</taxon>
        <taxon>Bacillota</taxon>
        <taxon>Bacilli</taxon>
        <taxon>Bacillales</taxon>
        <taxon>Paenibacillaceae</taxon>
        <taxon>Paenibacillus</taxon>
    </lineage>
</organism>
<keyword evidence="1" id="KW-0812">Transmembrane</keyword>
<dbReference type="Proteomes" id="UP001469365">
    <property type="component" value="Unassembled WGS sequence"/>
</dbReference>
<keyword evidence="1" id="KW-0472">Membrane</keyword>
<proteinExistence type="predicted"/>
<gene>
    <name evidence="2" type="ORF">WMW72_30100</name>
</gene>
<evidence type="ECO:0000256" key="1">
    <source>
        <dbReference type="SAM" id="Phobius"/>
    </source>
</evidence>
<keyword evidence="3" id="KW-1185">Reference proteome</keyword>
<keyword evidence="1" id="KW-1133">Transmembrane helix</keyword>